<dbReference type="InterPro" id="IPR011577">
    <property type="entry name" value="Cyt_b561_bac/Ni-Hgenase"/>
</dbReference>
<dbReference type="GO" id="GO:0022904">
    <property type="term" value="P:respiratory electron transport chain"/>
    <property type="evidence" value="ECO:0007669"/>
    <property type="project" value="InterPro"/>
</dbReference>
<dbReference type="SUPFAM" id="SSF81342">
    <property type="entry name" value="Transmembrane di-heme cytochromes"/>
    <property type="match status" value="1"/>
</dbReference>
<comment type="similarity">
    <text evidence="3">Belongs to the formate dehydrogenase gamma subunit family.</text>
</comment>
<proteinExistence type="inferred from homology"/>
<dbReference type="InterPro" id="IPR006471">
    <property type="entry name" value="Formate_DH_gsu"/>
</dbReference>
<dbReference type="STRING" id="290397.Adeh_3756"/>
<evidence type="ECO:0000256" key="6">
    <source>
        <dbReference type="ARBA" id="ARBA00022617"/>
    </source>
</evidence>
<dbReference type="InterPro" id="IPR051817">
    <property type="entry name" value="FDH_cytochrome_b556_subunit"/>
</dbReference>
<dbReference type="GO" id="GO:0015944">
    <property type="term" value="P:formate oxidation"/>
    <property type="evidence" value="ECO:0007669"/>
    <property type="project" value="TreeGrafter"/>
</dbReference>
<organism evidence="15 16">
    <name type="scientific">Anaeromyxobacter dehalogenans (strain 2CP-C)</name>
    <dbReference type="NCBI Taxonomy" id="290397"/>
    <lineage>
        <taxon>Bacteria</taxon>
        <taxon>Pseudomonadati</taxon>
        <taxon>Myxococcota</taxon>
        <taxon>Myxococcia</taxon>
        <taxon>Myxococcales</taxon>
        <taxon>Cystobacterineae</taxon>
        <taxon>Anaeromyxobacteraceae</taxon>
        <taxon>Anaeromyxobacter</taxon>
    </lineage>
</organism>
<keyword evidence="12 13" id="KW-0472">Membrane</keyword>
<keyword evidence="4" id="KW-0813">Transport</keyword>
<evidence type="ECO:0000256" key="13">
    <source>
        <dbReference type="SAM" id="Phobius"/>
    </source>
</evidence>
<evidence type="ECO:0000256" key="1">
    <source>
        <dbReference type="ARBA" id="ARBA00001971"/>
    </source>
</evidence>
<keyword evidence="9" id="KW-0249">Electron transport</keyword>
<feature type="transmembrane region" description="Helical" evidence="13">
    <location>
        <begin position="26"/>
        <end position="47"/>
    </location>
</feature>
<dbReference type="GO" id="GO:0046872">
    <property type="term" value="F:metal ion binding"/>
    <property type="evidence" value="ECO:0007669"/>
    <property type="project" value="UniProtKB-KW"/>
</dbReference>
<dbReference type="EMBL" id="CP000251">
    <property type="protein sequence ID" value="ABC83522.1"/>
    <property type="molecule type" value="Genomic_DNA"/>
</dbReference>
<evidence type="ECO:0000256" key="12">
    <source>
        <dbReference type="ARBA" id="ARBA00023136"/>
    </source>
</evidence>
<dbReference type="EC" id="1.2.1.2" evidence="15"/>
<evidence type="ECO:0000256" key="4">
    <source>
        <dbReference type="ARBA" id="ARBA00022448"/>
    </source>
</evidence>
<dbReference type="GO" id="GO:0036397">
    <property type="term" value="F:formate dehydrogenase (quinone) activity"/>
    <property type="evidence" value="ECO:0007669"/>
    <property type="project" value="TreeGrafter"/>
</dbReference>
<evidence type="ECO:0000256" key="5">
    <source>
        <dbReference type="ARBA" id="ARBA00022475"/>
    </source>
</evidence>
<keyword evidence="11" id="KW-0408">Iron</keyword>
<sequence length="216" mass="24553">MMPAMRMPPGREVVPRYSTGERLTHWAVAVAYVALFLSGLAMFHPFFYWTSAFFGGAAFMRVLHPFLGVALFVLFYAYALRLWRDNIMTDSDKKWMSNMVAYMNKAAEPYVDGKYNAGQKLMYWSMVVVIAGLFLTGIVLWRPYFAPSFALVTRRVAAVLHAGLAFVMFVGIGIHVYAAYWTKGSMRAMTRGTVSGAWARFHHPGWYARMTGKERP</sequence>
<evidence type="ECO:0000256" key="10">
    <source>
        <dbReference type="ARBA" id="ARBA00022989"/>
    </source>
</evidence>
<dbReference type="Gene3D" id="1.20.950.20">
    <property type="entry name" value="Transmembrane di-heme cytochromes, Chain C"/>
    <property type="match status" value="1"/>
</dbReference>
<accession>Q2IG15</accession>
<dbReference type="Proteomes" id="UP000001935">
    <property type="component" value="Chromosome"/>
</dbReference>
<keyword evidence="15" id="KW-0560">Oxidoreductase</keyword>
<gene>
    <name evidence="15" type="ordered locus">Adeh_3756</name>
</gene>
<dbReference type="eggNOG" id="COG2864">
    <property type="taxonomic scope" value="Bacteria"/>
</dbReference>
<evidence type="ECO:0000256" key="9">
    <source>
        <dbReference type="ARBA" id="ARBA00022982"/>
    </source>
</evidence>
<evidence type="ECO:0000313" key="15">
    <source>
        <dbReference type="EMBL" id="ABC83522.1"/>
    </source>
</evidence>
<protein>
    <submittedName>
        <fullName evidence="15">Formate dehydrogenase (Quinone-dependent) cytochrome b subunit</fullName>
        <ecNumber evidence="15">1.2.1.2</ecNumber>
    </submittedName>
</protein>
<comment type="cofactor">
    <cofactor evidence="1">
        <name>heme</name>
        <dbReference type="ChEBI" id="CHEBI:30413"/>
    </cofactor>
</comment>
<keyword evidence="6" id="KW-0349">Heme</keyword>
<dbReference type="GO" id="GO:0008863">
    <property type="term" value="F:formate dehydrogenase (NAD+) activity"/>
    <property type="evidence" value="ECO:0007669"/>
    <property type="project" value="InterPro"/>
</dbReference>
<dbReference type="InterPro" id="IPR016174">
    <property type="entry name" value="Di-haem_cyt_TM"/>
</dbReference>
<keyword evidence="7 13" id="KW-0812">Transmembrane</keyword>
<dbReference type="Pfam" id="PF01292">
    <property type="entry name" value="Ni_hydr_CYTB"/>
    <property type="match status" value="1"/>
</dbReference>
<evidence type="ECO:0000256" key="8">
    <source>
        <dbReference type="ARBA" id="ARBA00022723"/>
    </source>
</evidence>
<keyword evidence="10 13" id="KW-1133">Transmembrane helix</keyword>
<dbReference type="PANTHER" id="PTHR30074:SF5">
    <property type="entry name" value="FORMATE DEHYDROGENASE, NITRATE-INDUCIBLE, CYTOCHROME B556(FDN) SUBUNIT"/>
    <property type="match status" value="1"/>
</dbReference>
<dbReference type="KEGG" id="ade:Adeh_3756"/>
<dbReference type="PANTHER" id="PTHR30074">
    <property type="entry name" value="FORMATE DEHYDROGENASE, NITRATE-INDUCIBLE, CYTOCHROME B556 FDN SUBUNIT"/>
    <property type="match status" value="1"/>
</dbReference>
<evidence type="ECO:0000256" key="3">
    <source>
        <dbReference type="ARBA" id="ARBA00010747"/>
    </source>
</evidence>
<dbReference type="OrthoDB" id="9790598at2"/>
<dbReference type="GO" id="GO:0009061">
    <property type="term" value="P:anaerobic respiration"/>
    <property type="evidence" value="ECO:0007669"/>
    <property type="project" value="TreeGrafter"/>
</dbReference>
<keyword evidence="8" id="KW-0479">Metal-binding</keyword>
<evidence type="ECO:0000313" key="16">
    <source>
        <dbReference type="Proteomes" id="UP000001935"/>
    </source>
</evidence>
<reference evidence="15" key="1">
    <citation type="submission" date="2006-01" db="EMBL/GenBank/DDBJ databases">
        <title>Complete sequence of Anaeromyxobacter dehalogenans 2CP-C.</title>
        <authorList>
            <consortium name="US DOE Joint Genome Institute"/>
            <person name="Copeland A."/>
            <person name="Lucas S."/>
            <person name="Lapidus A."/>
            <person name="Barry K."/>
            <person name="Detter J.C."/>
            <person name="Glavina T."/>
            <person name="Hammon N."/>
            <person name="Israni S."/>
            <person name="Pitluck S."/>
            <person name="Brettin T."/>
            <person name="Bruce D."/>
            <person name="Han C."/>
            <person name="Tapia R."/>
            <person name="Gilna P."/>
            <person name="Kiss H."/>
            <person name="Schmutz J."/>
            <person name="Larimer F."/>
            <person name="Land M."/>
            <person name="Kyrpides N."/>
            <person name="Anderson I."/>
            <person name="Sanford R.A."/>
            <person name="Ritalahti K.M."/>
            <person name="Thomas H.S."/>
            <person name="Kirby J.R."/>
            <person name="Zhulin I.B."/>
            <person name="Loeffler F.E."/>
            <person name="Richardson P."/>
        </authorList>
    </citation>
    <scope>NUCLEOTIDE SEQUENCE</scope>
    <source>
        <strain evidence="15">2CP-C</strain>
    </source>
</reference>
<dbReference type="GO" id="GO:0005886">
    <property type="term" value="C:plasma membrane"/>
    <property type="evidence" value="ECO:0007669"/>
    <property type="project" value="UniProtKB-SubCell"/>
</dbReference>
<evidence type="ECO:0000259" key="14">
    <source>
        <dbReference type="Pfam" id="PF01292"/>
    </source>
</evidence>
<keyword evidence="5" id="KW-1003">Cell membrane</keyword>
<comment type="subcellular location">
    <subcellularLocation>
        <location evidence="2">Cell membrane</location>
        <topology evidence="2">Multi-pass membrane protein</topology>
    </subcellularLocation>
</comment>
<dbReference type="RefSeq" id="WP_011422804.1">
    <property type="nucleotide sequence ID" value="NC_007760.1"/>
</dbReference>
<evidence type="ECO:0000256" key="2">
    <source>
        <dbReference type="ARBA" id="ARBA00004651"/>
    </source>
</evidence>
<dbReference type="HOGENOM" id="CLU_091368_1_1_7"/>
<feature type="transmembrane region" description="Helical" evidence="13">
    <location>
        <begin position="121"/>
        <end position="144"/>
    </location>
</feature>
<feature type="transmembrane region" description="Helical" evidence="13">
    <location>
        <begin position="156"/>
        <end position="181"/>
    </location>
</feature>
<dbReference type="AlphaFoldDB" id="Q2IG15"/>
<evidence type="ECO:0000256" key="7">
    <source>
        <dbReference type="ARBA" id="ARBA00022692"/>
    </source>
</evidence>
<feature type="transmembrane region" description="Helical" evidence="13">
    <location>
        <begin position="53"/>
        <end position="78"/>
    </location>
</feature>
<evidence type="ECO:0000256" key="11">
    <source>
        <dbReference type="ARBA" id="ARBA00023004"/>
    </source>
</evidence>
<feature type="domain" description="Cytochrome b561 bacterial/Ni-hydrogenase" evidence="14">
    <location>
        <begin position="16"/>
        <end position="192"/>
    </location>
</feature>
<dbReference type="GO" id="GO:0009326">
    <property type="term" value="C:formate dehydrogenase complex"/>
    <property type="evidence" value="ECO:0007669"/>
    <property type="project" value="InterPro"/>
</dbReference>
<name>Q2IG15_ANADE</name>
<dbReference type="GO" id="GO:0009055">
    <property type="term" value="F:electron transfer activity"/>
    <property type="evidence" value="ECO:0007669"/>
    <property type="project" value="InterPro"/>
</dbReference>
<dbReference type="NCBIfam" id="TIGR01583">
    <property type="entry name" value="formate-DH-gamm"/>
    <property type="match status" value="1"/>
</dbReference>